<evidence type="ECO:0000256" key="2">
    <source>
        <dbReference type="SAM" id="SignalP"/>
    </source>
</evidence>
<sequence>MMKLILLTGISLFTLSFSACAQQNGAKKESTAIYTDSLEHDQELGLTPQQEEKINAINKSTASKFEAIGRNSSLSGYQKGQKKGELALQHKKEIFNVLTAEQQKNWLEKYGDERASIKDNVTYQADQALKKLEDRYDADKKSIEDDHSLSKSEKKIRLEKLKVNYKNEKEKLKEAKEKATTSGLLQGR</sequence>
<feature type="signal peptide" evidence="2">
    <location>
        <begin position="1"/>
        <end position="21"/>
    </location>
</feature>
<evidence type="ECO:0008006" key="5">
    <source>
        <dbReference type="Google" id="ProtNLM"/>
    </source>
</evidence>
<gene>
    <name evidence="3" type="ORF">ABE541_25360</name>
</gene>
<evidence type="ECO:0000256" key="1">
    <source>
        <dbReference type="SAM" id="Coils"/>
    </source>
</evidence>
<accession>A0ABV0C197</accession>
<protein>
    <recommendedName>
        <fullName evidence="5">Lipoprotein</fullName>
    </recommendedName>
</protein>
<dbReference type="RefSeq" id="WP_346583500.1">
    <property type="nucleotide sequence ID" value="NZ_JBDJNQ010000021.1"/>
</dbReference>
<dbReference type="Proteomes" id="UP001409291">
    <property type="component" value="Unassembled WGS sequence"/>
</dbReference>
<dbReference type="EMBL" id="JBDJNQ010000021">
    <property type="protein sequence ID" value="MEN5380614.1"/>
    <property type="molecule type" value="Genomic_DNA"/>
</dbReference>
<dbReference type="PROSITE" id="PS51257">
    <property type="entry name" value="PROKAR_LIPOPROTEIN"/>
    <property type="match status" value="1"/>
</dbReference>
<keyword evidence="1" id="KW-0175">Coiled coil</keyword>
<feature type="chain" id="PRO_5046946511" description="Lipoprotein" evidence="2">
    <location>
        <begin position="22"/>
        <end position="188"/>
    </location>
</feature>
<evidence type="ECO:0000313" key="4">
    <source>
        <dbReference type="Proteomes" id="UP001409291"/>
    </source>
</evidence>
<keyword evidence="2" id="KW-0732">Signal</keyword>
<organism evidence="3 4">
    <name type="scientific">Sphingobacterium kitahiroshimense</name>
    <dbReference type="NCBI Taxonomy" id="470446"/>
    <lineage>
        <taxon>Bacteria</taxon>
        <taxon>Pseudomonadati</taxon>
        <taxon>Bacteroidota</taxon>
        <taxon>Sphingobacteriia</taxon>
        <taxon>Sphingobacteriales</taxon>
        <taxon>Sphingobacteriaceae</taxon>
        <taxon>Sphingobacterium</taxon>
    </lineage>
</organism>
<proteinExistence type="predicted"/>
<comment type="caution">
    <text evidence="3">The sequence shown here is derived from an EMBL/GenBank/DDBJ whole genome shotgun (WGS) entry which is preliminary data.</text>
</comment>
<keyword evidence="4" id="KW-1185">Reference proteome</keyword>
<name>A0ABV0C197_9SPHI</name>
<feature type="coiled-coil region" evidence="1">
    <location>
        <begin position="151"/>
        <end position="182"/>
    </location>
</feature>
<evidence type="ECO:0000313" key="3">
    <source>
        <dbReference type="EMBL" id="MEN5380614.1"/>
    </source>
</evidence>
<reference evidence="3 4" key="1">
    <citation type="submission" date="2024-04" db="EMBL/GenBank/DDBJ databases">
        <title>WGS of bacteria from Torrens River.</title>
        <authorList>
            <person name="Wyrsch E.R."/>
            <person name="Drigo B."/>
        </authorList>
    </citation>
    <scope>NUCLEOTIDE SEQUENCE [LARGE SCALE GENOMIC DNA]</scope>
    <source>
        <strain evidence="3 4">TWI391</strain>
    </source>
</reference>